<dbReference type="RefSeq" id="WP_067566298.1">
    <property type="nucleotide sequence ID" value="NZ_LSUQ01000047.1"/>
</dbReference>
<dbReference type="Gene3D" id="3.40.50.1240">
    <property type="entry name" value="Phosphoglycerate mutase-like"/>
    <property type="match status" value="1"/>
</dbReference>
<dbReference type="PANTHER" id="PTHR48100">
    <property type="entry name" value="BROAD-SPECIFICITY PHOSPHATASE YOR283W-RELATED"/>
    <property type="match status" value="1"/>
</dbReference>
<dbReference type="InterPro" id="IPR013078">
    <property type="entry name" value="His_Pase_superF_clade-1"/>
</dbReference>
<evidence type="ECO:0000313" key="1">
    <source>
        <dbReference type="EMBL" id="OAG93182.1"/>
    </source>
</evidence>
<dbReference type="SUPFAM" id="SSF53254">
    <property type="entry name" value="Phosphoglycerate mutase-like"/>
    <property type="match status" value="1"/>
</dbReference>
<dbReference type="GO" id="GO:0016791">
    <property type="term" value="F:phosphatase activity"/>
    <property type="evidence" value="ECO:0007669"/>
    <property type="project" value="TreeGrafter"/>
</dbReference>
<evidence type="ECO:0000313" key="2">
    <source>
        <dbReference type="Proteomes" id="UP000077421"/>
    </source>
</evidence>
<accession>A0A853K8G6</accession>
<organism evidence="1 2">
    <name type="scientific">Ferroacidibacillus organovorans</name>
    <dbReference type="NCBI Taxonomy" id="1765683"/>
    <lineage>
        <taxon>Bacteria</taxon>
        <taxon>Bacillati</taxon>
        <taxon>Bacillota</taxon>
        <taxon>Bacilli</taxon>
        <taxon>Bacillales</taxon>
        <taxon>Alicyclobacillaceae</taxon>
        <taxon>Ferroacidibacillus</taxon>
    </lineage>
</organism>
<dbReference type="Pfam" id="PF00300">
    <property type="entry name" value="His_Phos_1"/>
    <property type="match status" value="1"/>
</dbReference>
<dbReference type="GO" id="GO:0005737">
    <property type="term" value="C:cytoplasm"/>
    <property type="evidence" value="ECO:0007669"/>
    <property type="project" value="TreeGrafter"/>
</dbReference>
<protein>
    <submittedName>
        <fullName evidence="1">Phosphoglycerate mutase</fullName>
    </submittedName>
</protein>
<sequence length="184" mass="20375">MKRLYIVRHCSATGQAADAPLTVDGREQANLLSDFLSEQKIDAILSSPFVRAIQSIEPFAKRANLHVQVDERLSERVLSSEPMDNWLDGLQQTFSDFEMAFDGGESSGQAMKRAVAALGEVLALNQESAAVVTHGNLMTLLLRYFDERFGFEAWAALTNPDVYLVTASGSESTVERVWGHHEGW</sequence>
<reference evidence="1 2" key="1">
    <citation type="submission" date="2016-02" db="EMBL/GenBank/DDBJ databases">
        <title>Draft genome sequence of Acidibacillus ferrooxidans SLC66.</title>
        <authorList>
            <person name="Oliveira G."/>
            <person name="Nancucheo I."/>
            <person name="Dall'Agnol H."/>
            <person name="Johnson B."/>
            <person name="Oliveira R."/>
            <person name="Nunes G.L."/>
            <person name="Tzotzos G."/>
            <person name="Orellana S.C."/>
            <person name="Salim A.C."/>
            <person name="Araujo F.M."/>
        </authorList>
    </citation>
    <scope>NUCLEOTIDE SEQUENCE [LARGE SCALE GENOMIC DNA]</scope>
    <source>
        <strain evidence="1 2">SLC66</strain>
    </source>
</reference>
<dbReference type="AlphaFoldDB" id="A0A853K8G6"/>
<dbReference type="OrthoDB" id="512570at2"/>
<dbReference type="EMBL" id="LSUQ01000047">
    <property type="protein sequence ID" value="OAG93182.1"/>
    <property type="molecule type" value="Genomic_DNA"/>
</dbReference>
<dbReference type="SMART" id="SM00855">
    <property type="entry name" value="PGAM"/>
    <property type="match status" value="1"/>
</dbReference>
<dbReference type="PANTHER" id="PTHR48100:SF1">
    <property type="entry name" value="HISTIDINE PHOSPHATASE FAMILY PROTEIN-RELATED"/>
    <property type="match status" value="1"/>
</dbReference>
<name>A0A853K8G6_9BACL</name>
<proteinExistence type="predicted"/>
<dbReference type="Proteomes" id="UP000077421">
    <property type="component" value="Unassembled WGS sequence"/>
</dbReference>
<comment type="caution">
    <text evidence="1">The sequence shown here is derived from an EMBL/GenBank/DDBJ whole genome shotgun (WGS) entry which is preliminary data.</text>
</comment>
<dbReference type="CDD" id="cd07067">
    <property type="entry name" value="HP_PGM_like"/>
    <property type="match status" value="1"/>
</dbReference>
<dbReference type="InterPro" id="IPR029033">
    <property type="entry name" value="His_PPase_superfam"/>
</dbReference>
<gene>
    <name evidence="1" type="ORF">AYW79_12010</name>
</gene>
<dbReference type="InterPro" id="IPR050275">
    <property type="entry name" value="PGM_Phosphatase"/>
</dbReference>